<feature type="compositionally biased region" description="Basic and acidic residues" evidence="1">
    <location>
        <begin position="213"/>
        <end position="234"/>
    </location>
</feature>
<evidence type="ECO:0000313" key="3">
    <source>
        <dbReference type="Proteomes" id="UP001165120"/>
    </source>
</evidence>
<feature type="region of interest" description="Disordered" evidence="1">
    <location>
        <begin position="158"/>
        <end position="332"/>
    </location>
</feature>
<gene>
    <name evidence="2" type="ORF">Cboi02_000506600</name>
</gene>
<feature type="compositionally biased region" description="Polar residues" evidence="1">
    <location>
        <begin position="445"/>
        <end position="461"/>
    </location>
</feature>
<accession>A0A9W6WJ31</accession>
<protein>
    <submittedName>
        <fullName evidence="2">Unnamed protein product</fullName>
    </submittedName>
</protein>
<feature type="compositionally biased region" description="Low complexity" evidence="1">
    <location>
        <begin position="158"/>
        <end position="185"/>
    </location>
</feature>
<evidence type="ECO:0000256" key="1">
    <source>
        <dbReference type="SAM" id="MobiDB-lite"/>
    </source>
</evidence>
<dbReference type="Proteomes" id="UP001165120">
    <property type="component" value="Unassembled WGS sequence"/>
</dbReference>
<evidence type="ECO:0000313" key="2">
    <source>
        <dbReference type="EMBL" id="GME76147.1"/>
    </source>
</evidence>
<feature type="region of interest" description="Disordered" evidence="1">
    <location>
        <begin position="370"/>
        <end position="461"/>
    </location>
</feature>
<proteinExistence type="predicted"/>
<feature type="compositionally biased region" description="Polar residues" evidence="1">
    <location>
        <begin position="186"/>
        <end position="198"/>
    </location>
</feature>
<name>A0A9W6WJ31_CANBO</name>
<keyword evidence="3" id="KW-1185">Reference proteome</keyword>
<dbReference type="AlphaFoldDB" id="A0A9W6WJ31"/>
<sequence length="461" mass="49966">MLKMPTSMRIKHTKKDSKIELLRLKLSKENPSGIQVHGSGPNGTVTDRDIQLAKSKALLQSRMAALTGKPAPNFQAYEDNEIKLNQEIKAMTEETSKQQEMIKEIEFSINDLARDISSNLSVSSTDEVGYRKWELGQDIISDSVRTLVKELKMSEPTYASPQAQQQSSYNASASVSNSSSPISQSTVGSNVPSVNNTPAPEKQPAPANSGLSRAEERAKHIKEQAERRMNERLAKLGIRRKPAKSSDASVSPQPAEATPAIPKPQPAEATPAVPKPQPVVPAKSAAPPPPPPVRHSTGPKAISEAPKPSAPVATENNDIDDDDDEDDDDDAEFQKLLAEKKALEAKERERKLKKKKDKEARLAQLKKEMEELKKKEDEDSWDEEDQPSAKNKVENEIKAADELPSISKEKAIAAPETQSNNPFAKLGNGVAPAEAAPKAVTAAPSSDSNSTSAPGHSNNPK</sequence>
<dbReference type="EMBL" id="BSXN01002282">
    <property type="protein sequence ID" value="GME76147.1"/>
    <property type="molecule type" value="Genomic_DNA"/>
</dbReference>
<feature type="compositionally biased region" description="Acidic residues" evidence="1">
    <location>
        <begin position="317"/>
        <end position="331"/>
    </location>
</feature>
<reference evidence="2" key="1">
    <citation type="submission" date="2023-04" db="EMBL/GenBank/DDBJ databases">
        <title>Candida boidinii NBRC 10035.</title>
        <authorList>
            <person name="Ichikawa N."/>
            <person name="Sato H."/>
            <person name="Tonouchi N."/>
        </authorList>
    </citation>
    <scope>NUCLEOTIDE SEQUENCE</scope>
    <source>
        <strain evidence="2">NBRC 10035</strain>
    </source>
</reference>
<feature type="compositionally biased region" description="Basic and acidic residues" evidence="1">
    <location>
        <begin position="391"/>
        <end position="411"/>
    </location>
</feature>
<organism evidence="2 3">
    <name type="scientific">Candida boidinii</name>
    <name type="common">Yeast</name>
    <dbReference type="NCBI Taxonomy" id="5477"/>
    <lineage>
        <taxon>Eukaryota</taxon>
        <taxon>Fungi</taxon>
        <taxon>Dikarya</taxon>
        <taxon>Ascomycota</taxon>
        <taxon>Saccharomycotina</taxon>
        <taxon>Pichiomycetes</taxon>
        <taxon>Pichiales</taxon>
        <taxon>Pichiaceae</taxon>
        <taxon>Ogataea</taxon>
        <taxon>Ogataea/Candida clade</taxon>
    </lineage>
</organism>
<comment type="caution">
    <text evidence="2">The sequence shown here is derived from an EMBL/GenBank/DDBJ whole genome shotgun (WGS) entry which is preliminary data.</text>
</comment>
<feature type="compositionally biased region" description="Low complexity" evidence="1">
    <location>
        <begin position="431"/>
        <end position="444"/>
    </location>
</feature>